<sequence>MKKLSDQPDHLLIEQGLTSSQLEEIVNILVEHVNPASIILFGSFAKKKSRPDSDMDLAYIPDQQKPDAYERFRIAALIADKTGREVDLIDFEQASPVLRAQIIDSGLLLYEPDSLKRQLLFMRSLKEYAMLNEERREIIESRMREEPL</sequence>
<dbReference type="CDD" id="cd05403">
    <property type="entry name" value="NT_KNTase_like"/>
    <property type="match status" value="1"/>
</dbReference>
<dbReference type="InterPro" id="IPR041633">
    <property type="entry name" value="Polbeta"/>
</dbReference>
<proteinExistence type="predicted"/>
<dbReference type="InterPro" id="IPR052930">
    <property type="entry name" value="TA_antitoxin_MntA"/>
</dbReference>
<dbReference type="Pfam" id="PF18765">
    <property type="entry name" value="Polbeta"/>
    <property type="match status" value="1"/>
</dbReference>
<reference evidence="2 3" key="1">
    <citation type="submission" date="2016-01" db="EMBL/GenBank/DDBJ databases">
        <title>Complete Genome Sequence of Paenibacillus yonginensis DCY84, a novel Plant Growth-Promoting Bacteria with Elicitation of Induced Systemic Resistance.</title>
        <authorList>
            <person name="Kim Y.J."/>
            <person name="Yang D.C."/>
            <person name="Sukweenadhi J."/>
        </authorList>
    </citation>
    <scope>NUCLEOTIDE SEQUENCE [LARGE SCALE GENOMIC DNA]</scope>
    <source>
        <strain evidence="2 3">DCY84</strain>
    </source>
</reference>
<evidence type="ECO:0000259" key="1">
    <source>
        <dbReference type="Pfam" id="PF18765"/>
    </source>
</evidence>
<dbReference type="PANTHER" id="PTHR43852:SF2">
    <property type="entry name" value="PROTEIN ADENYLYLTRANSFERASE MNTA"/>
    <property type="match status" value="1"/>
</dbReference>
<dbReference type="EMBL" id="CP014167">
    <property type="protein sequence ID" value="ANS75269.1"/>
    <property type="molecule type" value="Genomic_DNA"/>
</dbReference>
<evidence type="ECO:0000313" key="3">
    <source>
        <dbReference type="Proteomes" id="UP000092573"/>
    </source>
</evidence>
<dbReference type="PANTHER" id="PTHR43852">
    <property type="entry name" value="NUCLEOTIDYLTRANSFERASE"/>
    <property type="match status" value="1"/>
</dbReference>
<keyword evidence="3" id="KW-1185">Reference proteome</keyword>
<dbReference type="RefSeq" id="WP_169823437.1">
    <property type="nucleotide sequence ID" value="NZ_CP014167.1"/>
</dbReference>
<dbReference type="AlphaFoldDB" id="A0A1B1N1I1"/>
<dbReference type="Gene3D" id="3.30.460.10">
    <property type="entry name" value="Beta Polymerase, domain 2"/>
    <property type="match status" value="1"/>
</dbReference>
<feature type="domain" description="Polymerase beta nucleotidyltransferase" evidence="1">
    <location>
        <begin position="23"/>
        <end position="113"/>
    </location>
</feature>
<dbReference type="NCBIfam" id="NF047752">
    <property type="entry name" value="MntA_antitoxin"/>
    <property type="match status" value="1"/>
</dbReference>
<dbReference type="Proteomes" id="UP000092573">
    <property type="component" value="Chromosome"/>
</dbReference>
<evidence type="ECO:0000313" key="2">
    <source>
        <dbReference type="EMBL" id="ANS75269.1"/>
    </source>
</evidence>
<dbReference type="InterPro" id="IPR043519">
    <property type="entry name" value="NT_sf"/>
</dbReference>
<dbReference type="KEGG" id="pyg:AWM70_12195"/>
<name>A0A1B1N1I1_9BACL</name>
<dbReference type="SUPFAM" id="SSF81301">
    <property type="entry name" value="Nucleotidyltransferase"/>
    <property type="match status" value="1"/>
</dbReference>
<accession>A0A1B1N1I1</accession>
<gene>
    <name evidence="2" type="ORF">AWM70_12195</name>
</gene>
<organism evidence="2 3">
    <name type="scientific">Paenibacillus yonginensis</name>
    <dbReference type="NCBI Taxonomy" id="1462996"/>
    <lineage>
        <taxon>Bacteria</taxon>
        <taxon>Bacillati</taxon>
        <taxon>Bacillota</taxon>
        <taxon>Bacilli</taxon>
        <taxon>Bacillales</taxon>
        <taxon>Paenibacillaceae</taxon>
        <taxon>Paenibacillus</taxon>
    </lineage>
</organism>
<protein>
    <recommendedName>
        <fullName evidence="1">Polymerase beta nucleotidyltransferase domain-containing protein</fullName>
    </recommendedName>
</protein>
<dbReference type="STRING" id="1462996.AWM70_12195"/>